<dbReference type="Pfam" id="PF12841">
    <property type="entry name" value="YvrJ"/>
    <property type="match status" value="1"/>
</dbReference>
<dbReference type="RefSeq" id="WP_212934110.1">
    <property type="nucleotide sequence ID" value="NZ_BORC01000005.1"/>
</dbReference>
<keyword evidence="3" id="KW-1185">Reference proteome</keyword>
<name>A0A920BUQ9_9BACI</name>
<protein>
    <recommendedName>
        <fullName evidence="4">YvrJ family protein</fullName>
    </recommendedName>
</protein>
<accession>A0A920BUQ9</accession>
<dbReference type="EMBL" id="BORC01000005">
    <property type="protein sequence ID" value="GIN63289.1"/>
    <property type="molecule type" value="Genomic_DNA"/>
</dbReference>
<proteinExistence type="predicted"/>
<evidence type="ECO:0000313" key="2">
    <source>
        <dbReference type="EMBL" id="GIN63289.1"/>
    </source>
</evidence>
<comment type="caution">
    <text evidence="2">The sequence shown here is derived from an EMBL/GenBank/DDBJ whole genome shotgun (WGS) entry which is preliminary data.</text>
</comment>
<dbReference type="InterPro" id="IPR024419">
    <property type="entry name" value="YvrJ"/>
</dbReference>
<sequence length="53" mass="5996">MNTEIITIVEALVTVVGNTGFPLVLASYLLLRFEKKIESLTEAINHLYETMKK</sequence>
<organism evidence="2 3">
    <name type="scientific">Robertmurraya siralis</name>
    <dbReference type="NCBI Taxonomy" id="77777"/>
    <lineage>
        <taxon>Bacteria</taxon>
        <taxon>Bacillati</taxon>
        <taxon>Bacillota</taxon>
        <taxon>Bacilli</taxon>
        <taxon>Bacillales</taxon>
        <taxon>Bacillaceae</taxon>
        <taxon>Robertmurraya</taxon>
    </lineage>
</organism>
<keyword evidence="1" id="KW-0472">Membrane</keyword>
<dbReference type="AlphaFoldDB" id="A0A920BUQ9"/>
<keyword evidence="1" id="KW-1133">Transmembrane helix</keyword>
<evidence type="ECO:0000256" key="1">
    <source>
        <dbReference type="SAM" id="Phobius"/>
    </source>
</evidence>
<reference evidence="2" key="1">
    <citation type="submission" date="2021-03" db="EMBL/GenBank/DDBJ databases">
        <title>Antimicrobial resistance genes in bacteria isolated from Japanese honey, and their potential for conferring macrolide and lincosamide resistance in the American foulbrood pathogen Paenibacillus larvae.</title>
        <authorList>
            <person name="Okamoto M."/>
            <person name="Kumagai M."/>
            <person name="Kanamori H."/>
            <person name="Takamatsu D."/>
        </authorList>
    </citation>
    <scope>NUCLEOTIDE SEQUENCE</scope>
    <source>
        <strain evidence="2">J27TS8</strain>
    </source>
</reference>
<evidence type="ECO:0000313" key="3">
    <source>
        <dbReference type="Proteomes" id="UP000682111"/>
    </source>
</evidence>
<feature type="transmembrane region" description="Helical" evidence="1">
    <location>
        <begin position="6"/>
        <end position="31"/>
    </location>
</feature>
<keyword evidence="1" id="KW-0812">Transmembrane</keyword>
<evidence type="ECO:0008006" key="4">
    <source>
        <dbReference type="Google" id="ProtNLM"/>
    </source>
</evidence>
<dbReference type="Proteomes" id="UP000682111">
    <property type="component" value="Unassembled WGS sequence"/>
</dbReference>
<gene>
    <name evidence="2" type="ORF">J27TS8_32820</name>
</gene>